<proteinExistence type="predicted"/>
<dbReference type="SUPFAM" id="SSF53756">
    <property type="entry name" value="UDP-Glycosyltransferase/glycogen phosphorylase"/>
    <property type="match status" value="1"/>
</dbReference>
<dbReference type="AlphaFoldDB" id="A0A841L8C9"/>
<gene>
    <name evidence="1" type="ORF">FHS79_000258</name>
</gene>
<dbReference type="Pfam" id="PF13692">
    <property type="entry name" value="Glyco_trans_1_4"/>
    <property type="match status" value="1"/>
</dbReference>
<sequence>MTRATTDYEVIFVEEPMDAPDMTPGWSIAISGGVTVATPLLPAGGSHEQRVETQALLVDNLLMGRLPRVVWYYTPMALEFSGSLGSTTTVYDNMDELALFHGADSRIRQQEALLMARADVVFTGGHSLYEAKRHLHPNIHPVPSSVDIAHFRRPEPMLADPQDQAHIPHPRIGFFGVIDERMDMALVDELAARCPEMQFVMVGPIVKIDPASCPERPNLHWIGGRSYDQLPAYLHHWDCGFMPFARNDATRFISPTKTPEFLAAGLPVVSTAIPDVQNPYGDLGLVGIADDAEGLAAAIEVALASAGDPAWHSRVAEQLRSSSWDSTWALMHREISTVTTQALESEHA</sequence>
<dbReference type="EMBL" id="JACIIV010000002">
    <property type="protein sequence ID" value="MBB6226105.1"/>
    <property type="molecule type" value="Genomic_DNA"/>
</dbReference>
<protein>
    <submittedName>
        <fullName evidence="1">Glycosyltransferase involved in cell wall biosynthesis</fullName>
    </submittedName>
</protein>
<dbReference type="GO" id="GO:0016740">
    <property type="term" value="F:transferase activity"/>
    <property type="evidence" value="ECO:0007669"/>
    <property type="project" value="UniProtKB-KW"/>
</dbReference>
<evidence type="ECO:0000313" key="1">
    <source>
        <dbReference type="EMBL" id="MBB6226105.1"/>
    </source>
</evidence>
<keyword evidence="2" id="KW-1185">Reference proteome</keyword>
<accession>A0A841L8C9</accession>
<evidence type="ECO:0000313" key="2">
    <source>
        <dbReference type="Proteomes" id="UP000538147"/>
    </source>
</evidence>
<name>A0A841L8C9_9SPHN</name>
<dbReference type="RefSeq" id="WP_184194191.1">
    <property type="nucleotide sequence ID" value="NZ_BMOX01000024.1"/>
</dbReference>
<keyword evidence="1" id="KW-0808">Transferase</keyword>
<reference evidence="1 2" key="1">
    <citation type="submission" date="2020-08" db="EMBL/GenBank/DDBJ databases">
        <title>Genomic Encyclopedia of Type Strains, Phase IV (KMG-IV): sequencing the most valuable type-strain genomes for metagenomic binning, comparative biology and taxonomic classification.</title>
        <authorList>
            <person name="Goeker M."/>
        </authorList>
    </citation>
    <scope>NUCLEOTIDE SEQUENCE [LARGE SCALE GENOMIC DNA]</scope>
    <source>
        <strain evidence="1 2">DSM 102189</strain>
    </source>
</reference>
<organism evidence="1 2">
    <name type="scientific">Polymorphobacter multimanifer</name>
    <dbReference type="NCBI Taxonomy" id="1070431"/>
    <lineage>
        <taxon>Bacteria</taxon>
        <taxon>Pseudomonadati</taxon>
        <taxon>Pseudomonadota</taxon>
        <taxon>Alphaproteobacteria</taxon>
        <taxon>Sphingomonadales</taxon>
        <taxon>Sphingosinicellaceae</taxon>
        <taxon>Polymorphobacter</taxon>
    </lineage>
</organism>
<comment type="caution">
    <text evidence="1">The sequence shown here is derived from an EMBL/GenBank/DDBJ whole genome shotgun (WGS) entry which is preliminary data.</text>
</comment>
<dbReference type="Proteomes" id="UP000538147">
    <property type="component" value="Unassembled WGS sequence"/>
</dbReference>
<dbReference type="Gene3D" id="3.40.50.2000">
    <property type="entry name" value="Glycogen Phosphorylase B"/>
    <property type="match status" value="1"/>
</dbReference>